<name>C7M319_ACIFD</name>
<keyword evidence="3" id="KW-1185">Reference proteome</keyword>
<dbReference type="RefSeq" id="WP_015797914.1">
    <property type="nucleotide sequence ID" value="NC_013124.1"/>
</dbReference>
<dbReference type="KEGG" id="afo:Afer_0445"/>
<evidence type="ECO:0000313" key="2">
    <source>
        <dbReference type="EMBL" id="ACU53413.1"/>
    </source>
</evidence>
<dbReference type="EMBL" id="CP001631">
    <property type="protein sequence ID" value="ACU53413.1"/>
    <property type="molecule type" value="Genomic_DNA"/>
</dbReference>
<protein>
    <submittedName>
        <fullName evidence="2">Membrane protein of uknown function UCP014873</fullName>
    </submittedName>
</protein>
<evidence type="ECO:0000256" key="1">
    <source>
        <dbReference type="SAM" id="Phobius"/>
    </source>
</evidence>
<accession>C7M319</accession>
<proteinExistence type="predicted"/>
<organism evidence="2 3">
    <name type="scientific">Acidimicrobium ferrooxidans (strain DSM 10331 / JCM 15462 / NBRC 103882 / ICP)</name>
    <dbReference type="NCBI Taxonomy" id="525909"/>
    <lineage>
        <taxon>Bacteria</taxon>
        <taxon>Bacillati</taxon>
        <taxon>Actinomycetota</taxon>
        <taxon>Acidimicrobiia</taxon>
        <taxon>Acidimicrobiales</taxon>
        <taxon>Acidimicrobiaceae</taxon>
        <taxon>Acidimicrobium</taxon>
    </lineage>
</organism>
<keyword evidence="1" id="KW-0812">Transmembrane</keyword>
<keyword evidence="1" id="KW-1133">Transmembrane helix</keyword>
<dbReference type="Proteomes" id="UP000000771">
    <property type="component" value="Chromosome"/>
</dbReference>
<sequence length="163" mass="17600">MSDLLVIGYPDEDTATQAAQTIEELTDELLIQPDAVAVIVRESDGRFRVQTNHHVVGAATTWGMLWGLLFGFLFFVPVLGVAFGAALGGLTGLIDRSLVNREFAERVRDLVQPGTSALFLMVEHVPSDKVIAALSRYGGTVLRSSLDSKAEAELQEALTGKRS</sequence>
<evidence type="ECO:0000313" key="3">
    <source>
        <dbReference type="Proteomes" id="UP000000771"/>
    </source>
</evidence>
<dbReference type="OrthoDB" id="5244321at2"/>
<dbReference type="InterPro" id="IPR009200">
    <property type="entry name" value="DUF1269_membrane"/>
</dbReference>
<gene>
    <name evidence="2" type="ordered locus">Afer_0445</name>
</gene>
<reference evidence="2 3" key="1">
    <citation type="journal article" date="2009" name="Stand. Genomic Sci.">
        <title>Complete genome sequence of Acidimicrobium ferrooxidans type strain (ICP).</title>
        <authorList>
            <person name="Clum A."/>
            <person name="Nolan M."/>
            <person name="Lang E."/>
            <person name="Glavina Del Rio T."/>
            <person name="Tice H."/>
            <person name="Copeland A."/>
            <person name="Cheng J.F."/>
            <person name="Lucas S."/>
            <person name="Chen F."/>
            <person name="Bruce D."/>
            <person name="Goodwin L."/>
            <person name="Pitluck S."/>
            <person name="Ivanova N."/>
            <person name="Mavrommatis K."/>
            <person name="Mikhailova N."/>
            <person name="Pati A."/>
            <person name="Chen A."/>
            <person name="Palaniappan K."/>
            <person name="Goker M."/>
            <person name="Spring S."/>
            <person name="Land M."/>
            <person name="Hauser L."/>
            <person name="Chang Y.J."/>
            <person name="Jeffries C.C."/>
            <person name="Chain P."/>
            <person name="Bristow J."/>
            <person name="Eisen J.A."/>
            <person name="Markowitz V."/>
            <person name="Hugenholtz P."/>
            <person name="Kyrpides N.C."/>
            <person name="Klenk H.P."/>
            <person name="Lapidus A."/>
        </authorList>
    </citation>
    <scope>NUCLEOTIDE SEQUENCE [LARGE SCALE GENOMIC DNA]</scope>
    <source>
        <strain evidence="3">DSM 10331 / JCM 15462 / NBRC 103882 / ICP</strain>
    </source>
</reference>
<dbReference type="eggNOG" id="COG4803">
    <property type="taxonomic scope" value="Bacteria"/>
</dbReference>
<feature type="transmembrane region" description="Helical" evidence="1">
    <location>
        <begin position="65"/>
        <end position="94"/>
    </location>
</feature>
<keyword evidence="1" id="KW-0472">Membrane</keyword>
<dbReference type="AlphaFoldDB" id="C7M319"/>
<dbReference type="HOGENOM" id="CLU_097445_0_0_11"/>
<dbReference type="STRING" id="525909.Afer_0445"/>
<dbReference type="Pfam" id="PF06897">
    <property type="entry name" value="DUF1269"/>
    <property type="match status" value="1"/>
</dbReference>